<sequence length="106" mass="12198">MELAVYLKKVDQIVKRMQSIPDGMLDEESGDVGSNSRDRQFFTLEAIEPFSLESIGYLARSNILTAVDQMRKMDDNIWDTSYEKYGYQYSLKNFHADADLRTLSDG</sequence>
<keyword evidence="1" id="KW-1185">Reference proteome</keyword>
<evidence type="ECO:0000313" key="2">
    <source>
        <dbReference type="WBParaSite" id="nRc.2.0.1.t26265-RA"/>
    </source>
</evidence>
<dbReference type="WBParaSite" id="nRc.2.0.1.t26265-RA">
    <property type="protein sequence ID" value="nRc.2.0.1.t26265-RA"/>
    <property type="gene ID" value="nRc.2.0.1.g26265"/>
</dbReference>
<accession>A0A915JJD4</accession>
<proteinExistence type="predicted"/>
<evidence type="ECO:0000313" key="1">
    <source>
        <dbReference type="Proteomes" id="UP000887565"/>
    </source>
</evidence>
<organism evidence="1 2">
    <name type="scientific">Romanomermis culicivorax</name>
    <name type="common">Nematode worm</name>
    <dbReference type="NCBI Taxonomy" id="13658"/>
    <lineage>
        <taxon>Eukaryota</taxon>
        <taxon>Metazoa</taxon>
        <taxon>Ecdysozoa</taxon>
        <taxon>Nematoda</taxon>
        <taxon>Enoplea</taxon>
        <taxon>Dorylaimia</taxon>
        <taxon>Mermithida</taxon>
        <taxon>Mermithoidea</taxon>
        <taxon>Mermithidae</taxon>
        <taxon>Romanomermis</taxon>
    </lineage>
</organism>
<protein>
    <submittedName>
        <fullName evidence="2">Uncharacterized protein</fullName>
    </submittedName>
</protein>
<dbReference type="AlphaFoldDB" id="A0A915JJD4"/>
<dbReference type="Proteomes" id="UP000887565">
    <property type="component" value="Unplaced"/>
</dbReference>
<reference evidence="2" key="1">
    <citation type="submission" date="2022-11" db="UniProtKB">
        <authorList>
            <consortium name="WormBaseParasite"/>
        </authorList>
    </citation>
    <scope>IDENTIFICATION</scope>
</reference>
<name>A0A915JJD4_ROMCU</name>